<evidence type="ECO:0000256" key="8">
    <source>
        <dbReference type="ARBA" id="ARBA00023052"/>
    </source>
</evidence>
<evidence type="ECO:0000256" key="13">
    <source>
        <dbReference type="PIRSR" id="PIRSR605478-3"/>
    </source>
</evidence>
<feature type="binding site" evidence="13">
    <location>
        <position position="85"/>
    </location>
    <ligand>
        <name>thiamine diphosphate</name>
        <dbReference type="ChEBI" id="CHEBI:58937"/>
    </ligand>
</feature>
<feature type="binding site" evidence="12">
    <location>
        <position position="283"/>
    </location>
    <ligand>
        <name>substrate</name>
    </ligand>
</feature>
<organism evidence="18 19">
    <name type="scientific">Williamsia herbipolensis</name>
    <dbReference type="NCBI Taxonomy" id="1603258"/>
    <lineage>
        <taxon>Bacteria</taxon>
        <taxon>Bacillati</taxon>
        <taxon>Actinomycetota</taxon>
        <taxon>Actinomycetes</taxon>
        <taxon>Mycobacteriales</taxon>
        <taxon>Nocardiaceae</taxon>
        <taxon>Williamsia</taxon>
    </lineage>
</organism>
<comment type="subunit">
    <text evidence="2 16">Homodimer.</text>
</comment>
<feature type="binding site" evidence="12">
    <location>
        <position position="405"/>
    </location>
    <ligand>
        <name>substrate</name>
    </ligand>
</feature>
<feature type="site" description="Important for catalytic activity" evidence="15">
    <location>
        <position position="45"/>
    </location>
</feature>
<feature type="binding site" evidence="14">
    <location>
        <position position="207"/>
    </location>
    <ligand>
        <name>Mg(2+)</name>
        <dbReference type="ChEBI" id="CHEBI:18420"/>
    </ligand>
</feature>
<dbReference type="Pfam" id="PF00456">
    <property type="entry name" value="Transketolase_N"/>
    <property type="match status" value="1"/>
</dbReference>
<feature type="binding site" evidence="13">
    <location>
        <position position="178"/>
    </location>
    <ligand>
        <name>thiamine diphosphate</name>
        <dbReference type="ChEBI" id="CHEBI:58937"/>
    </ligand>
</feature>
<dbReference type="KEGG" id="whr:OG579_01995"/>
<dbReference type="GO" id="GO:0000287">
    <property type="term" value="F:magnesium ion binding"/>
    <property type="evidence" value="ECO:0007669"/>
    <property type="project" value="UniProtKB-ARBA"/>
</dbReference>
<dbReference type="Gene3D" id="3.40.50.920">
    <property type="match status" value="1"/>
</dbReference>
<evidence type="ECO:0000256" key="12">
    <source>
        <dbReference type="PIRSR" id="PIRSR605478-2"/>
    </source>
</evidence>
<keyword evidence="6 14" id="KW-0479">Metal-binding</keyword>
<keyword evidence="5 16" id="KW-0808">Transferase</keyword>
<feature type="binding site" evidence="13">
    <location>
        <position position="283"/>
    </location>
    <ligand>
        <name>thiamine diphosphate</name>
        <dbReference type="ChEBI" id="CHEBI:58937"/>
    </ligand>
</feature>
<dbReference type="InterPro" id="IPR009014">
    <property type="entry name" value="Transketo_C/PFOR_II"/>
</dbReference>
<evidence type="ECO:0000256" key="16">
    <source>
        <dbReference type="RuleBase" id="RU004996"/>
    </source>
</evidence>
<dbReference type="InterPro" id="IPR020826">
    <property type="entry name" value="Transketolase_BS"/>
</dbReference>
<evidence type="ECO:0000256" key="4">
    <source>
        <dbReference type="ARBA" id="ARBA00016662"/>
    </source>
</evidence>
<dbReference type="NCBIfam" id="TIGR00232">
    <property type="entry name" value="tktlase_bact"/>
    <property type="match status" value="1"/>
</dbReference>
<feature type="binding site" evidence="14">
    <location>
        <position position="209"/>
    </location>
    <ligand>
        <name>Mg(2+)</name>
        <dbReference type="ChEBI" id="CHEBI:18420"/>
    </ligand>
</feature>
<dbReference type="Pfam" id="PF22613">
    <property type="entry name" value="Transketolase_C_1"/>
    <property type="match status" value="1"/>
</dbReference>
<evidence type="ECO:0000313" key="18">
    <source>
        <dbReference type="EMBL" id="WUM20635.1"/>
    </source>
</evidence>
<keyword evidence="16" id="KW-0106">Calcium</keyword>
<dbReference type="Pfam" id="PF02779">
    <property type="entry name" value="Transket_pyr"/>
    <property type="match status" value="1"/>
</dbReference>
<name>A0AAU4K3J1_9NOCA</name>
<feature type="binding site" evidence="12">
    <location>
        <position position="491"/>
    </location>
    <ligand>
        <name>substrate</name>
    </ligand>
</feature>
<dbReference type="InterPro" id="IPR049557">
    <property type="entry name" value="Transketolase_CS"/>
</dbReference>
<dbReference type="PROSITE" id="PS00802">
    <property type="entry name" value="TRANSKETOLASE_2"/>
    <property type="match status" value="1"/>
</dbReference>
<dbReference type="InterPro" id="IPR055152">
    <property type="entry name" value="Transketolase-like_C_2"/>
</dbReference>
<evidence type="ECO:0000256" key="5">
    <source>
        <dbReference type="ARBA" id="ARBA00022679"/>
    </source>
</evidence>
<dbReference type="InterPro" id="IPR029061">
    <property type="entry name" value="THDP-binding"/>
</dbReference>
<feature type="site" description="Important for catalytic activity" evidence="15">
    <location>
        <position position="283"/>
    </location>
</feature>
<feature type="binding site" evidence="12">
    <location>
        <position position="552"/>
    </location>
    <ligand>
        <name>substrate</name>
    </ligand>
</feature>
<evidence type="ECO:0000256" key="14">
    <source>
        <dbReference type="PIRSR" id="PIRSR605478-4"/>
    </source>
</evidence>
<proteinExistence type="inferred from homology"/>
<evidence type="ECO:0000256" key="11">
    <source>
        <dbReference type="PIRSR" id="PIRSR605478-1"/>
    </source>
</evidence>
<dbReference type="FunFam" id="3.40.50.970:FF:000003">
    <property type="entry name" value="Transketolase"/>
    <property type="match status" value="1"/>
</dbReference>
<dbReference type="AlphaFoldDB" id="A0AAU4K3J1"/>
<evidence type="ECO:0000256" key="6">
    <source>
        <dbReference type="ARBA" id="ARBA00022723"/>
    </source>
</evidence>
<evidence type="ECO:0000256" key="15">
    <source>
        <dbReference type="PIRSR" id="PIRSR605478-5"/>
    </source>
</evidence>
<comment type="cofactor">
    <cofactor evidence="16">
        <name>Mg(2+)</name>
        <dbReference type="ChEBI" id="CHEBI:18420"/>
    </cofactor>
    <cofactor evidence="16">
        <name>Ca(2+)</name>
        <dbReference type="ChEBI" id="CHEBI:29108"/>
    </cofactor>
    <cofactor evidence="16">
        <name>Mn(2+)</name>
        <dbReference type="ChEBI" id="CHEBI:29035"/>
    </cofactor>
    <cofactor evidence="16">
        <name>Co(2+)</name>
        <dbReference type="ChEBI" id="CHEBI:48828"/>
    </cofactor>
    <text evidence="16">Binds 1 Mg(2+) ion per subunit. Can also utilize other divalent metal cations, such as Ca(2+), Mn(2+) and Co(2+).</text>
</comment>
<dbReference type="SUPFAM" id="SSF52922">
    <property type="entry name" value="TK C-terminal domain-like"/>
    <property type="match status" value="1"/>
</dbReference>
<dbReference type="PANTHER" id="PTHR43522:SF2">
    <property type="entry name" value="TRANSKETOLASE 1-RELATED"/>
    <property type="match status" value="1"/>
</dbReference>
<evidence type="ECO:0000259" key="17">
    <source>
        <dbReference type="SMART" id="SM00861"/>
    </source>
</evidence>
<dbReference type="InterPro" id="IPR005478">
    <property type="entry name" value="Transketolase_bac-like"/>
</dbReference>
<dbReference type="EMBL" id="CP108021">
    <property type="protein sequence ID" value="WUM20635.1"/>
    <property type="molecule type" value="Genomic_DNA"/>
</dbReference>
<evidence type="ECO:0000313" key="19">
    <source>
        <dbReference type="Proteomes" id="UP001432128"/>
    </source>
</evidence>
<dbReference type="SMART" id="SM00861">
    <property type="entry name" value="Transket_pyr"/>
    <property type="match status" value="1"/>
</dbReference>
<dbReference type="GO" id="GO:0005829">
    <property type="term" value="C:cytosol"/>
    <property type="evidence" value="ECO:0007669"/>
    <property type="project" value="TreeGrafter"/>
</dbReference>
<comment type="similarity">
    <text evidence="1 16">Belongs to the transketolase family.</text>
</comment>
<feature type="binding site" evidence="12">
    <location>
        <position position="378"/>
    </location>
    <ligand>
        <name>substrate</name>
    </ligand>
</feature>
<feature type="binding site" evidence="13">
    <location>
        <position position="467"/>
    </location>
    <ligand>
        <name>thiamine diphosphate</name>
        <dbReference type="ChEBI" id="CHEBI:58937"/>
    </ligand>
</feature>
<dbReference type="RefSeq" id="WP_045822699.1">
    <property type="nucleotide sequence ID" value="NZ_CP108021.1"/>
</dbReference>
<dbReference type="InterPro" id="IPR005474">
    <property type="entry name" value="Transketolase_N"/>
</dbReference>
<dbReference type="CDD" id="cd07033">
    <property type="entry name" value="TPP_PYR_DXS_TK_like"/>
    <property type="match status" value="1"/>
</dbReference>
<feature type="domain" description="Transketolase-like pyrimidine-binding" evidence="17">
    <location>
        <begin position="375"/>
        <end position="557"/>
    </location>
</feature>
<feature type="binding site" evidence="12">
    <location>
        <position position="499"/>
    </location>
    <ligand>
        <name>substrate</name>
    </ligand>
</feature>
<evidence type="ECO:0000256" key="1">
    <source>
        <dbReference type="ARBA" id="ARBA00007131"/>
    </source>
</evidence>
<dbReference type="Proteomes" id="UP001432128">
    <property type="component" value="Chromosome"/>
</dbReference>
<evidence type="ECO:0000256" key="2">
    <source>
        <dbReference type="ARBA" id="ARBA00011738"/>
    </source>
</evidence>
<accession>A0AAU4K3J1</accession>
<comment type="function">
    <text evidence="16">Catalyzes the transfer of a two-carbon ketol group from a ketose donor to an aldose acceptor, via a covalent intermediate with the cofactor thiamine pyrophosphate.</text>
</comment>
<dbReference type="PANTHER" id="PTHR43522">
    <property type="entry name" value="TRANSKETOLASE"/>
    <property type="match status" value="1"/>
</dbReference>
<dbReference type="SUPFAM" id="SSF52518">
    <property type="entry name" value="Thiamin diphosphate-binding fold (THDP-binding)"/>
    <property type="match status" value="2"/>
</dbReference>
<evidence type="ECO:0000256" key="10">
    <source>
        <dbReference type="NCBIfam" id="TIGR00232"/>
    </source>
</evidence>
<feature type="binding site" evidence="13">
    <location>
        <position position="207"/>
    </location>
    <ligand>
        <name>thiamine diphosphate</name>
        <dbReference type="ChEBI" id="CHEBI:58937"/>
    </ligand>
</feature>
<dbReference type="EC" id="2.2.1.1" evidence="3 10"/>
<sequence length="699" mass="74810">MAVTDEIRALTQPSHPEGWTDLDTKAVDTVRVLAADAVQKCGSGHPGTAMSLAPLAYTLFQRIMRHDPNDTAWLGRDRFVLSCGHSSLTLYIQLYLGGFGLELADLEALRTFGSKTPGHPEFRHTRGVEITTGPLGQGLASAVGMAMASRRERGLFDPEPAIGESIFDHYIYVVASDGDIEEGVTSEASSLAGTQQLGNLILFYDENKISIEHNTDIALSEDTAKRYEAYGWHVQTVQGGENVTGIEEAVANAKAVTDKPSIILLRTIIGYPAPTKMNTGGVHGSALGDDEVAATKEILGFDPSKTFDVADEVVAHTRELVARGRDDHAQWSKDFDAWATANPDRKALLDRLTADELPDGWADVLPTWEVGDKGPATRAASGKVLTALAPVLPELWGGSADLAGSNNTTMDGAKSFGPTSISTDDWDAEPYGRTLHFGIREHAMGSILNGIVLHGPTRVYGGTFLQFADYMRPAVRIASLMDIDPIYVWTHDSIGLGEDGPTHQPIEHLAALRAIPNLSVVRPGDANETAYAWKSVIARSSSSGPVGLALTRQGVPILEGTSAEGVAKGGYVLADAANGAPEVVIIATGSEVQYAVEGRKKLEEQGIAARVVSMPCVEWFEDQDQNYKDQVIPPTVKARVSIEAGIAMTWHKLVGDAGEIISLEHYGESADAETLFREYGFTADAVVAAAQRSITNAKG</sequence>
<dbReference type="GO" id="GO:0006098">
    <property type="term" value="P:pentose-phosphate shunt"/>
    <property type="evidence" value="ECO:0007669"/>
    <property type="project" value="TreeGrafter"/>
</dbReference>
<evidence type="ECO:0000256" key="7">
    <source>
        <dbReference type="ARBA" id="ARBA00022842"/>
    </source>
</evidence>
<comment type="cofactor">
    <cofactor evidence="13">
        <name>thiamine diphosphate</name>
        <dbReference type="ChEBI" id="CHEBI:58937"/>
    </cofactor>
    <text evidence="13">Binds 1 thiamine pyrophosphate per subunit. During the reaction, the substrate forms a covalent intermediate with the cofactor.</text>
</comment>
<evidence type="ECO:0000256" key="3">
    <source>
        <dbReference type="ARBA" id="ARBA00013152"/>
    </source>
</evidence>
<protein>
    <recommendedName>
        <fullName evidence="4 10">Transketolase</fullName>
        <ecNumber evidence="3 10">2.2.1.1</ecNumber>
    </recommendedName>
</protein>
<reference evidence="18 19" key="1">
    <citation type="submission" date="2022-10" db="EMBL/GenBank/DDBJ databases">
        <title>The complete genomes of actinobacterial strains from the NBC collection.</title>
        <authorList>
            <person name="Joergensen T.S."/>
            <person name="Alvarez Arevalo M."/>
            <person name="Sterndorff E.B."/>
            <person name="Faurdal D."/>
            <person name="Vuksanovic O."/>
            <person name="Mourched A.-S."/>
            <person name="Charusanti P."/>
            <person name="Shaw S."/>
            <person name="Blin K."/>
            <person name="Weber T."/>
        </authorList>
    </citation>
    <scope>NUCLEOTIDE SEQUENCE [LARGE SCALE GENOMIC DNA]</scope>
    <source>
        <strain evidence="18 19">NBC_00319</strain>
    </source>
</reference>
<dbReference type="Gene3D" id="3.40.50.970">
    <property type="match status" value="2"/>
</dbReference>
<gene>
    <name evidence="18" type="primary">tkt</name>
    <name evidence="18" type="ORF">OG579_01995</name>
</gene>
<feature type="binding site" evidence="12">
    <location>
        <position position="503"/>
    </location>
    <ligand>
        <name>substrate</name>
    </ligand>
</feature>
<feature type="binding site" evidence="14">
    <location>
        <position position="177"/>
    </location>
    <ligand>
        <name>Mg(2+)</name>
        <dbReference type="ChEBI" id="CHEBI:18420"/>
    </ligand>
</feature>
<dbReference type="PROSITE" id="PS00801">
    <property type="entry name" value="TRANSKETOLASE_1"/>
    <property type="match status" value="1"/>
</dbReference>
<comment type="cofactor">
    <cofactor evidence="14">
        <name>Mg(2+)</name>
        <dbReference type="ChEBI" id="CHEBI:18420"/>
    </cofactor>
    <text evidence="14">Binds 1 Mg(2+) ion per subunit. Can also utilize other divalent metal cations, such as Ca(2+), Mn(2+) and Co(2+).</text>
</comment>
<dbReference type="FunFam" id="3.40.50.920:FF:000003">
    <property type="entry name" value="Transketolase"/>
    <property type="match status" value="1"/>
</dbReference>
<feature type="active site" description="Proton donor" evidence="11">
    <location>
        <position position="441"/>
    </location>
</feature>
<dbReference type="FunFam" id="3.40.50.970:FF:000004">
    <property type="entry name" value="Transketolase"/>
    <property type="match status" value="1"/>
</dbReference>
<dbReference type="CDD" id="cd02012">
    <property type="entry name" value="TPP_TK"/>
    <property type="match status" value="1"/>
</dbReference>
<keyword evidence="8 13" id="KW-0786">Thiamine pyrophosphate</keyword>
<evidence type="ECO:0000256" key="9">
    <source>
        <dbReference type="ARBA" id="ARBA00049473"/>
    </source>
</evidence>
<keyword evidence="7 14" id="KW-0460">Magnesium</keyword>
<comment type="catalytic activity">
    <reaction evidence="9 16">
        <text>D-sedoheptulose 7-phosphate + D-glyceraldehyde 3-phosphate = aldehydo-D-ribose 5-phosphate + D-xylulose 5-phosphate</text>
        <dbReference type="Rhea" id="RHEA:10508"/>
        <dbReference type="ChEBI" id="CHEBI:57483"/>
        <dbReference type="ChEBI" id="CHEBI:57737"/>
        <dbReference type="ChEBI" id="CHEBI:58273"/>
        <dbReference type="ChEBI" id="CHEBI:59776"/>
        <dbReference type="EC" id="2.2.1.1"/>
    </reaction>
</comment>
<dbReference type="InterPro" id="IPR005475">
    <property type="entry name" value="Transketolase-like_Pyr-bd"/>
</dbReference>
<dbReference type="InterPro" id="IPR033247">
    <property type="entry name" value="Transketolase_fam"/>
</dbReference>
<dbReference type="GO" id="GO:0004802">
    <property type="term" value="F:transketolase activity"/>
    <property type="evidence" value="ECO:0007669"/>
    <property type="project" value="UniProtKB-UniRule"/>
</dbReference>
<feature type="binding site" evidence="12">
    <location>
        <position position="45"/>
    </location>
    <ligand>
        <name>substrate</name>
    </ligand>
</feature>
<keyword evidence="19" id="KW-1185">Reference proteome</keyword>
<feature type="binding site" evidence="13">
    <location>
        <begin position="133"/>
        <end position="135"/>
    </location>
    <ligand>
        <name>thiamine diphosphate</name>
        <dbReference type="ChEBI" id="CHEBI:58937"/>
    </ligand>
</feature>